<comment type="catalytic activity">
    <reaction evidence="1">
        <text>squalene + reduced [NADPH--hemoprotein reductase] + O2 = (S)-2,3-epoxysqualene + oxidized [NADPH--hemoprotein reductase] + H2O + H(+)</text>
        <dbReference type="Rhea" id="RHEA:25282"/>
        <dbReference type="Rhea" id="RHEA-COMP:11964"/>
        <dbReference type="Rhea" id="RHEA-COMP:11965"/>
        <dbReference type="ChEBI" id="CHEBI:15377"/>
        <dbReference type="ChEBI" id="CHEBI:15378"/>
        <dbReference type="ChEBI" id="CHEBI:15379"/>
        <dbReference type="ChEBI" id="CHEBI:15440"/>
        <dbReference type="ChEBI" id="CHEBI:15441"/>
        <dbReference type="ChEBI" id="CHEBI:57618"/>
        <dbReference type="ChEBI" id="CHEBI:58210"/>
        <dbReference type="EC" id="1.14.14.17"/>
    </reaction>
</comment>
<feature type="region of interest" description="Disordered" evidence="3">
    <location>
        <begin position="16"/>
        <end position="36"/>
    </location>
</feature>
<keyword evidence="4" id="KW-0503">Monooxygenase</keyword>
<dbReference type="GO" id="GO:0004506">
    <property type="term" value="F:squalene monooxygenase activity"/>
    <property type="evidence" value="ECO:0007669"/>
    <property type="project" value="UniProtKB-UniRule"/>
</dbReference>
<comment type="similarity">
    <text evidence="1">Belongs to the squalene monooxygenase family.</text>
</comment>
<organism evidence="4">
    <name type="scientific">Tanacetum cinerariifolium</name>
    <name type="common">Dalmatian daisy</name>
    <name type="synonym">Chrysanthemum cinerariifolium</name>
    <dbReference type="NCBI Taxonomy" id="118510"/>
    <lineage>
        <taxon>Eukaryota</taxon>
        <taxon>Viridiplantae</taxon>
        <taxon>Streptophyta</taxon>
        <taxon>Embryophyta</taxon>
        <taxon>Tracheophyta</taxon>
        <taxon>Spermatophyta</taxon>
        <taxon>Magnoliopsida</taxon>
        <taxon>eudicotyledons</taxon>
        <taxon>Gunneridae</taxon>
        <taxon>Pentapetalae</taxon>
        <taxon>asterids</taxon>
        <taxon>campanulids</taxon>
        <taxon>Asterales</taxon>
        <taxon>Asteraceae</taxon>
        <taxon>Asteroideae</taxon>
        <taxon>Anthemideae</taxon>
        <taxon>Anthemidinae</taxon>
        <taxon>Tanacetum</taxon>
    </lineage>
</organism>
<comment type="subcellular location">
    <subcellularLocation>
        <location evidence="1">Membrane</location>
        <topology evidence="1">Multi-pass membrane protein</topology>
    </subcellularLocation>
</comment>
<keyword evidence="1" id="KW-0560">Oxidoreductase</keyword>
<dbReference type="AlphaFoldDB" id="A0A6L2MXV5"/>
<feature type="coiled-coil region" evidence="2">
    <location>
        <begin position="97"/>
        <end position="124"/>
    </location>
</feature>
<evidence type="ECO:0000256" key="1">
    <source>
        <dbReference type="RuleBase" id="RU367121"/>
    </source>
</evidence>
<comment type="function">
    <text evidence="1">Catalyzes the stereospecific oxidation of squalene to (S)-2,3-epoxysqualene, and is considered to be a rate-limiting enzyme in steroid biosynthesis.</text>
</comment>
<evidence type="ECO:0000313" key="4">
    <source>
        <dbReference type="EMBL" id="GEU78818.1"/>
    </source>
</evidence>
<comment type="cofactor">
    <cofactor evidence="1">
        <name>FAD</name>
        <dbReference type="ChEBI" id="CHEBI:57692"/>
    </cofactor>
</comment>
<evidence type="ECO:0000256" key="2">
    <source>
        <dbReference type="SAM" id="Coils"/>
    </source>
</evidence>
<proteinExistence type="inferred from homology"/>
<comment type="caution">
    <text evidence="4">The sequence shown here is derived from an EMBL/GenBank/DDBJ whole genome shotgun (WGS) entry which is preliminary data.</text>
</comment>
<keyword evidence="2" id="KW-0175">Coiled coil</keyword>
<keyword evidence="1" id="KW-0274">FAD</keyword>
<dbReference type="UniPathway" id="UPA00767">
    <property type="reaction ID" value="UER00752"/>
</dbReference>
<dbReference type="InterPro" id="IPR040125">
    <property type="entry name" value="Squalene_monox"/>
</dbReference>
<sequence>MDRYFTFHSFSLKGSQKSKKKKDVKQSNSQKRKLKKLESHASNLQRLMKIKKHLQRFPNACKQIPRGMWFLSNLQQDKDMTLVAATIEAEAISQKMLAAVDATIADLRQKIERSKRLLIGIEAQHVFGYAIYRDGKNTKLSYPLENFEFDISGISFDNGRFIQRMREKATTLPK</sequence>
<dbReference type="GO" id="GO:0016126">
    <property type="term" value="P:sterol biosynthetic process"/>
    <property type="evidence" value="ECO:0007669"/>
    <property type="project" value="UniProtKB-UniRule"/>
</dbReference>
<dbReference type="GO" id="GO:0016020">
    <property type="term" value="C:membrane"/>
    <property type="evidence" value="ECO:0007669"/>
    <property type="project" value="UniProtKB-SubCell"/>
</dbReference>
<keyword evidence="1" id="KW-0285">Flavoprotein</keyword>
<dbReference type="PANTHER" id="PTHR10835:SF0">
    <property type="entry name" value="SQUALENE MONOOXYGENASE"/>
    <property type="match status" value="1"/>
</dbReference>
<dbReference type="GO" id="GO:0005783">
    <property type="term" value="C:endoplasmic reticulum"/>
    <property type="evidence" value="ECO:0007669"/>
    <property type="project" value="TreeGrafter"/>
</dbReference>
<dbReference type="EC" id="1.14.14.17" evidence="1"/>
<gene>
    <name evidence="4" type="ORF">Tci_050796</name>
</gene>
<dbReference type="PANTHER" id="PTHR10835">
    <property type="entry name" value="SQUALENE MONOOXYGENASE"/>
    <property type="match status" value="1"/>
</dbReference>
<accession>A0A6L2MXV5</accession>
<dbReference type="GO" id="GO:0050660">
    <property type="term" value="F:flavin adenine dinucleotide binding"/>
    <property type="evidence" value="ECO:0007669"/>
    <property type="project" value="UniProtKB-UniRule"/>
</dbReference>
<dbReference type="EMBL" id="BKCJ010007750">
    <property type="protein sequence ID" value="GEU78818.1"/>
    <property type="molecule type" value="Genomic_DNA"/>
</dbReference>
<name>A0A6L2MXV5_TANCI</name>
<protein>
    <recommendedName>
        <fullName evidence="1">Squalene monooxygenase</fullName>
        <ecNumber evidence="1">1.14.14.17</ecNumber>
    </recommendedName>
</protein>
<reference evidence="4" key="1">
    <citation type="journal article" date="2019" name="Sci. Rep.">
        <title>Draft genome of Tanacetum cinerariifolium, the natural source of mosquito coil.</title>
        <authorList>
            <person name="Yamashiro T."/>
            <person name="Shiraishi A."/>
            <person name="Satake H."/>
            <person name="Nakayama K."/>
        </authorList>
    </citation>
    <scope>NUCLEOTIDE SEQUENCE</scope>
</reference>
<evidence type="ECO:0000256" key="3">
    <source>
        <dbReference type="SAM" id="MobiDB-lite"/>
    </source>
</evidence>